<keyword evidence="2" id="KW-1133">Transmembrane helix</keyword>
<sequence>MAARRPATITLNAFSSPRCFSNSSSKKSAAALHEDEASFNKSRILDVFDAPTKVTRRTSRPPLQQPSTYISSLPPPITFDGPSGSRPRAYSQHAVNAAPAAGSIVEIFDGPAKPHAARKPPSGKGTVNKIAIATGLTVIGTAVAVAVANAYK</sequence>
<keyword evidence="2" id="KW-0472">Membrane</keyword>
<dbReference type="Proteomes" id="UP001175226">
    <property type="component" value="Unassembled WGS sequence"/>
</dbReference>
<accession>A0AA39JZD3</accession>
<dbReference type="EMBL" id="JAUEPT010000005">
    <property type="protein sequence ID" value="KAK0451538.1"/>
    <property type="molecule type" value="Genomic_DNA"/>
</dbReference>
<evidence type="ECO:0000256" key="2">
    <source>
        <dbReference type="SAM" id="Phobius"/>
    </source>
</evidence>
<feature type="region of interest" description="Disordered" evidence="1">
    <location>
        <begin position="53"/>
        <end position="89"/>
    </location>
</feature>
<organism evidence="3 4">
    <name type="scientific">Armillaria borealis</name>
    <dbReference type="NCBI Taxonomy" id="47425"/>
    <lineage>
        <taxon>Eukaryota</taxon>
        <taxon>Fungi</taxon>
        <taxon>Dikarya</taxon>
        <taxon>Basidiomycota</taxon>
        <taxon>Agaricomycotina</taxon>
        <taxon>Agaricomycetes</taxon>
        <taxon>Agaricomycetidae</taxon>
        <taxon>Agaricales</taxon>
        <taxon>Marasmiineae</taxon>
        <taxon>Physalacriaceae</taxon>
        <taxon>Armillaria</taxon>
    </lineage>
</organism>
<dbReference type="AlphaFoldDB" id="A0AA39JZD3"/>
<reference evidence="3" key="1">
    <citation type="submission" date="2023-06" db="EMBL/GenBank/DDBJ databases">
        <authorList>
            <consortium name="Lawrence Berkeley National Laboratory"/>
            <person name="Ahrendt S."/>
            <person name="Sahu N."/>
            <person name="Indic B."/>
            <person name="Wong-Bajracharya J."/>
            <person name="Merenyi Z."/>
            <person name="Ke H.-M."/>
            <person name="Monk M."/>
            <person name="Kocsube S."/>
            <person name="Drula E."/>
            <person name="Lipzen A."/>
            <person name="Balint B."/>
            <person name="Henrissat B."/>
            <person name="Andreopoulos B."/>
            <person name="Martin F.M."/>
            <person name="Harder C.B."/>
            <person name="Rigling D."/>
            <person name="Ford K.L."/>
            <person name="Foster G.D."/>
            <person name="Pangilinan J."/>
            <person name="Papanicolaou A."/>
            <person name="Barry K."/>
            <person name="LaButti K."/>
            <person name="Viragh M."/>
            <person name="Koriabine M."/>
            <person name="Yan M."/>
            <person name="Riley R."/>
            <person name="Champramary S."/>
            <person name="Plett K.L."/>
            <person name="Tsai I.J."/>
            <person name="Slot J."/>
            <person name="Sipos G."/>
            <person name="Plett J."/>
            <person name="Nagy L.G."/>
            <person name="Grigoriev I.V."/>
        </authorList>
    </citation>
    <scope>NUCLEOTIDE SEQUENCE</scope>
    <source>
        <strain evidence="3">FPL87.14</strain>
    </source>
</reference>
<feature type="transmembrane region" description="Helical" evidence="2">
    <location>
        <begin position="130"/>
        <end position="151"/>
    </location>
</feature>
<keyword evidence="4" id="KW-1185">Reference proteome</keyword>
<feature type="compositionally biased region" description="Polar residues" evidence="1">
    <location>
        <begin position="61"/>
        <end position="71"/>
    </location>
</feature>
<keyword evidence="2" id="KW-0812">Transmembrane</keyword>
<gene>
    <name evidence="3" type="ORF">EV421DRAFT_1731373</name>
</gene>
<protein>
    <submittedName>
        <fullName evidence="3">Uncharacterized protein</fullName>
    </submittedName>
</protein>
<evidence type="ECO:0000313" key="4">
    <source>
        <dbReference type="Proteomes" id="UP001175226"/>
    </source>
</evidence>
<evidence type="ECO:0000256" key="1">
    <source>
        <dbReference type="SAM" id="MobiDB-lite"/>
    </source>
</evidence>
<evidence type="ECO:0000313" key="3">
    <source>
        <dbReference type="EMBL" id="KAK0451538.1"/>
    </source>
</evidence>
<name>A0AA39JZD3_9AGAR</name>
<comment type="caution">
    <text evidence="3">The sequence shown here is derived from an EMBL/GenBank/DDBJ whole genome shotgun (WGS) entry which is preliminary data.</text>
</comment>
<proteinExistence type="predicted"/>